<dbReference type="RefSeq" id="WP_227322735.1">
    <property type="nucleotide sequence ID" value="NZ_JAESVB010000010.1"/>
</dbReference>
<evidence type="ECO:0000313" key="2">
    <source>
        <dbReference type="EMBL" id="MCB8877078.1"/>
    </source>
</evidence>
<accession>A0A963YU25</accession>
<evidence type="ECO:0000313" key="3">
    <source>
        <dbReference type="Proteomes" id="UP000708298"/>
    </source>
</evidence>
<reference evidence="2" key="1">
    <citation type="journal article" date="2021" name="Microorganisms">
        <title>Acidisoma silvae sp. nov. and Acidisomacellulosilytica sp. nov., Two Acidophilic Bacteria Isolated from Decaying Wood, Hydrolyzing Cellulose and Producing Poly-3-hydroxybutyrate.</title>
        <authorList>
            <person name="Mieszkin S."/>
            <person name="Pouder E."/>
            <person name="Uroz S."/>
            <person name="Simon-Colin C."/>
            <person name="Alain K."/>
        </authorList>
    </citation>
    <scope>NUCLEOTIDE SEQUENCE</scope>
    <source>
        <strain evidence="2">HW T2.11</strain>
    </source>
</reference>
<dbReference type="Proteomes" id="UP000708298">
    <property type="component" value="Unassembled WGS sequence"/>
</dbReference>
<gene>
    <name evidence="2" type="ORF">ASILVAE211_17925</name>
</gene>
<name>A0A963YU25_9PROT</name>
<dbReference type="SUPFAM" id="SSF69287">
    <property type="entry name" value="Urease metallochaperone UreE, N-terminal domain"/>
    <property type="match status" value="1"/>
</dbReference>
<sequence length="149" mass="16654">MDDVVVIEAILGSQDDPVLAERLHAISHHGVVEVLFVEPVDLPRRRFHSHTDRGTACFVSLPRSAQLFDGALIHLEDKRAIVLRVGQQNWLRLRPSAGGAMELGYLAGNLHWKVRFKDDCLLVALDRPIDEYLARLADLQSTGKVSVIE</sequence>
<organism evidence="2 3">
    <name type="scientific">Acidisoma silvae</name>
    <dbReference type="NCBI Taxonomy" id="2802396"/>
    <lineage>
        <taxon>Bacteria</taxon>
        <taxon>Pseudomonadati</taxon>
        <taxon>Pseudomonadota</taxon>
        <taxon>Alphaproteobacteria</taxon>
        <taxon>Acetobacterales</taxon>
        <taxon>Acidocellaceae</taxon>
        <taxon>Acidisoma</taxon>
    </lineage>
</organism>
<keyword evidence="3" id="KW-1185">Reference proteome</keyword>
<dbReference type="InterPro" id="IPR036118">
    <property type="entry name" value="UreE_N_sf"/>
</dbReference>
<feature type="domain" description="UreE urease accessory N-terminal" evidence="1">
    <location>
        <begin position="19"/>
        <end position="81"/>
    </location>
</feature>
<dbReference type="EMBL" id="JAESVB010000010">
    <property type="protein sequence ID" value="MCB8877078.1"/>
    <property type="molecule type" value="Genomic_DNA"/>
</dbReference>
<dbReference type="SMART" id="SM00988">
    <property type="entry name" value="UreE_N"/>
    <property type="match status" value="1"/>
</dbReference>
<evidence type="ECO:0000259" key="1">
    <source>
        <dbReference type="SMART" id="SM00988"/>
    </source>
</evidence>
<dbReference type="InterPro" id="IPR004029">
    <property type="entry name" value="UreE_N"/>
</dbReference>
<comment type="caution">
    <text evidence="2">The sequence shown here is derived from an EMBL/GenBank/DDBJ whole genome shotgun (WGS) entry which is preliminary data.</text>
</comment>
<reference evidence="2" key="2">
    <citation type="submission" date="2021-01" db="EMBL/GenBank/DDBJ databases">
        <authorList>
            <person name="Mieszkin S."/>
            <person name="Pouder E."/>
            <person name="Alain K."/>
        </authorList>
    </citation>
    <scope>NUCLEOTIDE SEQUENCE</scope>
    <source>
        <strain evidence="2">HW T2.11</strain>
    </source>
</reference>
<dbReference type="Gene3D" id="2.60.260.20">
    <property type="entry name" value="Urease metallochaperone UreE, N-terminal domain"/>
    <property type="match status" value="1"/>
</dbReference>
<proteinExistence type="predicted"/>
<dbReference type="SUPFAM" id="SSF69737">
    <property type="entry name" value="Urease metallochaperone UreE, C-terminal domain"/>
    <property type="match status" value="1"/>
</dbReference>
<protein>
    <recommendedName>
        <fullName evidence="1">UreE urease accessory N-terminal domain-containing protein</fullName>
    </recommendedName>
</protein>
<dbReference type="AlphaFoldDB" id="A0A963YU25"/>